<proteinExistence type="predicted"/>
<keyword evidence="2" id="KW-1185">Reference proteome</keyword>
<protein>
    <submittedName>
        <fullName evidence="1">Uncharacterized protein</fullName>
    </submittedName>
</protein>
<gene>
    <name evidence="1" type="ORF">Krac_1948</name>
</gene>
<organism evidence="1 2">
    <name type="scientific">Ktedonobacter racemifer DSM 44963</name>
    <dbReference type="NCBI Taxonomy" id="485913"/>
    <lineage>
        <taxon>Bacteria</taxon>
        <taxon>Bacillati</taxon>
        <taxon>Chloroflexota</taxon>
        <taxon>Ktedonobacteria</taxon>
        <taxon>Ktedonobacterales</taxon>
        <taxon>Ktedonobacteraceae</taxon>
        <taxon>Ktedonobacter</taxon>
    </lineage>
</organism>
<dbReference type="STRING" id="485913.Krac_1948"/>
<evidence type="ECO:0000313" key="2">
    <source>
        <dbReference type="Proteomes" id="UP000004508"/>
    </source>
</evidence>
<dbReference type="Proteomes" id="UP000004508">
    <property type="component" value="Unassembled WGS sequence"/>
</dbReference>
<reference evidence="1 2" key="1">
    <citation type="journal article" date="2011" name="Stand. Genomic Sci.">
        <title>Non-contiguous finished genome sequence and contextual data of the filamentous soil bacterium Ktedonobacter racemifer type strain (SOSP1-21).</title>
        <authorList>
            <person name="Chang Y.J."/>
            <person name="Land M."/>
            <person name="Hauser L."/>
            <person name="Chertkov O."/>
            <person name="Del Rio T.G."/>
            <person name="Nolan M."/>
            <person name="Copeland A."/>
            <person name="Tice H."/>
            <person name="Cheng J.F."/>
            <person name="Lucas S."/>
            <person name="Han C."/>
            <person name="Goodwin L."/>
            <person name="Pitluck S."/>
            <person name="Ivanova N."/>
            <person name="Ovchinikova G."/>
            <person name="Pati A."/>
            <person name="Chen A."/>
            <person name="Palaniappan K."/>
            <person name="Mavromatis K."/>
            <person name="Liolios K."/>
            <person name="Brettin T."/>
            <person name="Fiebig A."/>
            <person name="Rohde M."/>
            <person name="Abt B."/>
            <person name="Goker M."/>
            <person name="Detter J.C."/>
            <person name="Woyke T."/>
            <person name="Bristow J."/>
            <person name="Eisen J.A."/>
            <person name="Markowitz V."/>
            <person name="Hugenholtz P."/>
            <person name="Kyrpides N.C."/>
            <person name="Klenk H.P."/>
            <person name="Lapidus A."/>
        </authorList>
    </citation>
    <scope>NUCLEOTIDE SEQUENCE [LARGE SCALE GENOMIC DNA]</scope>
    <source>
        <strain evidence="2">DSM 44963</strain>
    </source>
</reference>
<comment type="caution">
    <text evidence="1">The sequence shown here is derived from an EMBL/GenBank/DDBJ whole genome shotgun (WGS) entry which is preliminary data.</text>
</comment>
<evidence type="ECO:0000313" key="1">
    <source>
        <dbReference type="EMBL" id="EFH81242.1"/>
    </source>
</evidence>
<dbReference type="InParanoid" id="D6U404"/>
<dbReference type="EMBL" id="ADVG01000004">
    <property type="protein sequence ID" value="EFH81242.1"/>
    <property type="molecule type" value="Genomic_DNA"/>
</dbReference>
<sequence>MGVHMSHIYLFPKRFRNLALEIEEFIEKEEAEVISFHFNLFPLDFQPRLNYDRYSFFPEQLMDVI</sequence>
<name>D6U404_KTERA</name>
<dbReference type="AlphaFoldDB" id="D6U404"/>
<accession>D6U404</accession>